<evidence type="ECO:0000256" key="1">
    <source>
        <dbReference type="ARBA" id="ARBA00004141"/>
    </source>
</evidence>
<dbReference type="eggNOG" id="arCOG02398">
    <property type="taxonomic scope" value="Archaea"/>
</dbReference>
<comment type="similarity">
    <text evidence="2">Belongs to the DsbD family.</text>
</comment>
<name>K0BAI0_9ARCH</name>
<gene>
    <name evidence="8" type="ORF">NSED_00790</name>
</gene>
<evidence type="ECO:0000259" key="7">
    <source>
        <dbReference type="Pfam" id="PF02683"/>
    </source>
</evidence>
<dbReference type="HOGENOM" id="CLU_838376_0_0_2"/>
<proteinExistence type="inferred from homology"/>
<keyword evidence="9" id="KW-1185">Reference proteome</keyword>
<evidence type="ECO:0000256" key="6">
    <source>
        <dbReference type="SAM" id="Phobius"/>
    </source>
</evidence>
<dbReference type="STRING" id="1229909.NSED_00790"/>
<feature type="transmembrane region" description="Helical" evidence="6">
    <location>
        <begin position="217"/>
        <end position="235"/>
    </location>
</feature>
<feature type="transmembrane region" description="Helical" evidence="6">
    <location>
        <begin position="20"/>
        <end position="43"/>
    </location>
</feature>
<dbReference type="PATRIC" id="fig|1229909.8.peg.166"/>
<sequence>MKNRYIGYVDRDTCKKINDINCIFLFSLIFIGIIFSLGTTFAIEEKEQTTFLSWIMIAYVAGLSMIVLPCTLPLVFIIVPLSMGHGYKKGLTMALLFGLGLTLTITAYGIGIATIGQTASLDQASTIMFLIAGIAAFVFGLSQLKIISLRLPSYSGTPKFIQKRGEYTKSFFMGLLLGNAGVGCPNPLFYWLLIYIAGTGSIEVGASLGVVHGVGRAIPLILMSVLAVIGINATKSLTVKRESIEKASGWMLIIIGSFLIINGFPDGHEWYEETFIHQGWNNLIEMTPIPPEFEMEEHDHGHGDSGKDFKIFYPALFAVLILSPIFVLSVSKLRRINA</sequence>
<dbReference type="InterPro" id="IPR051790">
    <property type="entry name" value="Cytochrome_c-biogenesis_DsbD"/>
</dbReference>
<keyword evidence="3 6" id="KW-0812">Transmembrane</keyword>
<protein>
    <submittedName>
        <fullName evidence="8">Cytochrome c biogenesis protein transmembrane region</fullName>
    </submittedName>
</protein>
<accession>K0BAI0</accession>
<dbReference type="OrthoDB" id="2809at2157"/>
<evidence type="ECO:0000313" key="9">
    <source>
        <dbReference type="Proteomes" id="UP000006100"/>
    </source>
</evidence>
<dbReference type="EMBL" id="CP003843">
    <property type="protein sequence ID" value="AFS81970.1"/>
    <property type="molecule type" value="Genomic_DNA"/>
</dbReference>
<feature type="transmembrane region" description="Helical" evidence="6">
    <location>
        <begin position="55"/>
        <end position="79"/>
    </location>
</feature>
<dbReference type="Pfam" id="PF02683">
    <property type="entry name" value="DsbD_TM"/>
    <property type="match status" value="1"/>
</dbReference>
<dbReference type="GO" id="GO:0017004">
    <property type="term" value="P:cytochrome complex assembly"/>
    <property type="evidence" value="ECO:0007669"/>
    <property type="project" value="InterPro"/>
</dbReference>
<dbReference type="RefSeq" id="WP_014964342.1">
    <property type="nucleotide sequence ID" value="NC_018656.1"/>
</dbReference>
<comment type="subcellular location">
    <subcellularLocation>
        <location evidence="1">Membrane</location>
        <topology evidence="1">Multi-pass membrane protein</topology>
    </subcellularLocation>
</comment>
<feature type="transmembrane region" description="Helical" evidence="6">
    <location>
        <begin position="91"/>
        <end position="115"/>
    </location>
</feature>
<keyword evidence="5 6" id="KW-0472">Membrane</keyword>
<organism evidence="8 9">
    <name type="scientific">Candidatus Nitrosopumilus sediminis</name>
    <dbReference type="NCBI Taxonomy" id="1229909"/>
    <lineage>
        <taxon>Archaea</taxon>
        <taxon>Nitrososphaerota</taxon>
        <taxon>Nitrososphaeria</taxon>
        <taxon>Nitrosopumilales</taxon>
        <taxon>Nitrosopumilaceae</taxon>
        <taxon>Nitrosopumilus</taxon>
    </lineage>
</organism>
<feature type="transmembrane region" description="Helical" evidence="6">
    <location>
        <begin position="247"/>
        <end position="265"/>
    </location>
</feature>
<reference evidence="8 9" key="1">
    <citation type="journal article" date="2012" name="J. Bacteriol.">
        <title>Draft Genome Sequence of an Ammonia-Oxidizing Archaeon, "Candidatus Nitrosopumilus sediminis" AR2, from Svalbard in the Arctic Circle.</title>
        <authorList>
            <person name="Park S.J."/>
            <person name="Kim J.G."/>
            <person name="Jung M.Y."/>
            <person name="Kim S.J."/>
            <person name="Cha I.T."/>
            <person name="Ghai R."/>
            <person name="Martin-Cuadrado A.B."/>
            <person name="Rodriguez-Valera F."/>
            <person name="Rhee S.K."/>
        </authorList>
    </citation>
    <scope>NUCLEOTIDE SEQUENCE [LARGE SCALE GENOMIC DNA]</scope>
    <source>
        <strain evidence="8 9">AR2</strain>
    </source>
</reference>
<dbReference type="Proteomes" id="UP000006100">
    <property type="component" value="Chromosome"/>
</dbReference>
<feature type="domain" description="Cytochrome C biogenesis protein transmembrane" evidence="7">
    <location>
        <begin position="55"/>
        <end position="226"/>
    </location>
</feature>
<evidence type="ECO:0000256" key="5">
    <source>
        <dbReference type="ARBA" id="ARBA00023136"/>
    </source>
</evidence>
<evidence type="ECO:0000256" key="3">
    <source>
        <dbReference type="ARBA" id="ARBA00022692"/>
    </source>
</evidence>
<feature type="transmembrane region" description="Helical" evidence="6">
    <location>
        <begin position="170"/>
        <end position="197"/>
    </location>
</feature>
<evidence type="ECO:0000256" key="2">
    <source>
        <dbReference type="ARBA" id="ARBA00006143"/>
    </source>
</evidence>
<dbReference type="GeneID" id="13698030"/>
<evidence type="ECO:0000313" key="8">
    <source>
        <dbReference type="EMBL" id="AFS81970.1"/>
    </source>
</evidence>
<feature type="transmembrane region" description="Helical" evidence="6">
    <location>
        <begin position="127"/>
        <end position="149"/>
    </location>
</feature>
<evidence type="ECO:0000256" key="4">
    <source>
        <dbReference type="ARBA" id="ARBA00022989"/>
    </source>
</evidence>
<feature type="transmembrane region" description="Helical" evidence="6">
    <location>
        <begin position="311"/>
        <end position="330"/>
    </location>
</feature>
<dbReference type="InterPro" id="IPR003834">
    <property type="entry name" value="Cyt_c_assmbl_TM_dom"/>
</dbReference>
<dbReference type="KEGG" id="nir:NSED_00790"/>
<dbReference type="AlphaFoldDB" id="K0BAI0"/>
<keyword evidence="4 6" id="KW-1133">Transmembrane helix</keyword>
<dbReference type="PANTHER" id="PTHR31272">
    <property type="entry name" value="CYTOCHROME C-TYPE BIOGENESIS PROTEIN HI_1454-RELATED"/>
    <property type="match status" value="1"/>
</dbReference>
<dbReference type="PANTHER" id="PTHR31272:SF9">
    <property type="entry name" value="BLL1027 PROTEIN"/>
    <property type="match status" value="1"/>
</dbReference>
<dbReference type="GO" id="GO:0016020">
    <property type="term" value="C:membrane"/>
    <property type="evidence" value="ECO:0007669"/>
    <property type="project" value="UniProtKB-SubCell"/>
</dbReference>